<name>A0A3B0Y7L5_9ZZZZ</name>
<dbReference type="AlphaFoldDB" id="A0A3B0Y7L5"/>
<evidence type="ECO:0000313" key="1">
    <source>
        <dbReference type="EMBL" id="VAW70169.1"/>
    </source>
</evidence>
<accession>A0A3B0Y7L5</accession>
<reference evidence="1" key="1">
    <citation type="submission" date="2018-06" db="EMBL/GenBank/DDBJ databases">
        <authorList>
            <person name="Zhirakovskaya E."/>
        </authorList>
    </citation>
    <scope>NUCLEOTIDE SEQUENCE</scope>
</reference>
<gene>
    <name evidence="1" type="ORF">MNBD_GAMMA09-2588</name>
</gene>
<proteinExistence type="predicted"/>
<dbReference type="EMBL" id="UOFI01000188">
    <property type="protein sequence ID" value="VAW70169.1"/>
    <property type="molecule type" value="Genomic_DNA"/>
</dbReference>
<protein>
    <submittedName>
        <fullName evidence="1">Uncharacterized protein</fullName>
    </submittedName>
</protein>
<organism evidence="1">
    <name type="scientific">hydrothermal vent metagenome</name>
    <dbReference type="NCBI Taxonomy" id="652676"/>
    <lineage>
        <taxon>unclassified sequences</taxon>
        <taxon>metagenomes</taxon>
        <taxon>ecological metagenomes</taxon>
    </lineage>
</organism>
<sequence length="93" mass="10584">MAEGLPFNLTDYIELVDNTGRQIRTNKRGSIDTALSPIFKRLKFEVENWLYLSENFESKLKGIVGSAINLKTACKKLGYLRTIARKSCEVLFP</sequence>